<protein>
    <recommendedName>
        <fullName evidence="4">Lipocalin/cytosolic fatty-acid binding domain-containing protein</fullName>
    </recommendedName>
</protein>
<sequence length="185" mass="20290">MHILSAIVLLSSCVGLITATCPAFEYMPAINLPLHAGDWYIHGLINENPISSACIKVSLSSNAWGSFPVSARGTVTGRNTTNLEEYTEEYDVRVPGISIPGRWTVDVDGEQYEYAILHTDYVEYSLTATCPLSTNSTKSVEVQFASRTNERPMPMAEIEILMAKIKDSYGVTGTFKRVLQSAISC</sequence>
<feature type="chain" id="PRO_5047323995" description="Lipocalin/cytosolic fatty-acid binding domain-containing protein" evidence="1">
    <location>
        <begin position="20"/>
        <end position="185"/>
    </location>
</feature>
<evidence type="ECO:0000313" key="3">
    <source>
        <dbReference type="Proteomes" id="UP001642540"/>
    </source>
</evidence>
<keyword evidence="3" id="KW-1185">Reference proteome</keyword>
<accession>A0ABP1R351</accession>
<reference evidence="2 3" key="1">
    <citation type="submission" date="2024-08" db="EMBL/GenBank/DDBJ databases">
        <authorList>
            <person name="Cucini C."/>
            <person name="Frati F."/>
        </authorList>
    </citation>
    <scope>NUCLEOTIDE SEQUENCE [LARGE SCALE GENOMIC DNA]</scope>
</reference>
<dbReference type="Proteomes" id="UP001642540">
    <property type="component" value="Unassembled WGS sequence"/>
</dbReference>
<name>A0ABP1R351_9HEXA</name>
<dbReference type="SUPFAM" id="SSF50814">
    <property type="entry name" value="Lipocalins"/>
    <property type="match status" value="1"/>
</dbReference>
<dbReference type="EMBL" id="CAXLJM020000057">
    <property type="protein sequence ID" value="CAL8118338.1"/>
    <property type="molecule type" value="Genomic_DNA"/>
</dbReference>
<proteinExistence type="predicted"/>
<evidence type="ECO:0000313" key="2">
    <source>
        <dbReference type="EMBL" id="CAL8118338.1"/>
    </source>
</evidence>
<dbReference type="Gene3D" id="2.40.128.20">
    <property type="match status" value="1"/>
</dbReference>
<evidence type="ECO:0008006" key="4">
    <source>
        <dbReference type="Google" id="ProtNLM"/>
    </source>
</evidence>
<keyword evidence="1" id="KW-0732">Signal</keyword>
<organism evidence="2 3">
    <name type="scientific">Orchesella dallaii</name>
    <dbReference type="NCBI Taxonomy" id="48710"/>
    <lineage>
        <taxon>Eukaryota</taxon>
        <taxon>Metazoa</taxon>
        <taxon>Ecdysozoa</taxon>
        <taxon>Arthropoda</taxon>
        <taxon>Hexapoda</taxon>
        <taxon>Collembola</taxon>
        <taxon>Entomobryomorpha</taxon>
        <taxon>Entomobryoidea</taxon>
        <taxon>Orchesellidae</taxon>
        <taxon>Orchesellinae</taxon>
        <taxon>Orchesella</taxon>
    </lineage>
</organism>
<comment type="caution">
    <text evidence="2">The sequence shown here is derived from an EMBL/GenBank/DDBJ whole genome shotgun (WGS) entry which is preliminary data.</text>
</comment>
<evidence type="ECO:0000256" key="1">
    <source>
        <dbReference type="SAM" id="SignalP"/>
    </source>
</evidence>
<gene>
    <name evidence="2" type="ORF">ODALV1_LOCUS18089</name>
</gene>
<feature type="signal peptide" evidence="1">
    <location>
        <begin position="1"/>
        <end position="19"/>
    </location>
</feature>
<dbReference type="InterPro" id="IPR012674">
    <property type="entry name" value="Calycin"/>
</dbReference>